<dbReference type="InterPro" id="IPR017907">
    <property type="entry name" value="Znf_RING_CS"/>
</dbReference>
<gene>
    <name evidence="4" type="ORF">LAMO00422_LOCUS917</name>
</gene>
<sequence>MNVNLKKPMNVNVNISAREGKNSLEQRRSWLGRVYKMQNAKITPEMRSRMKARAERSKRIVKNARRGNKLALHSKIAQRAWQDGYCNILKTREEKGNNRKKKMAQVAQVEVARMNKIQALIEDEEDEMDMARYDDISKEEAKNAVSVQEENSILKDLEKEPKDDEEVKAKFQLYETFLATVEAIRKETFDFWKEAKKEFVGNSKEDIERRLKAIDRFDNMGIDFESRVWFVYTMTRKATKNRSEITQVLKHINQKLSLLAEQIECPVCLETLSGDKSSLSGILKEANLEKYHTKLMEAKYTDKVLIEGLSLQGAEETKFWKEVRAHTGFKPGHLVRLKRALLNAKKATAPKQVQILVCCHKVCSECYANLRDFRGAPHILCPLCRTEDFLGVLLQEYRGLSRSRLP</sequence>
<accession>A0A7S0CPX7</accession>
<organism evidence="4">
    <name type="scientific">Amorphochlora amoebiformis</name>
    <dbReference type="NCBI Taxonomy" id="1561963"/>
    <lineage>
        <taxon>Eukaryota</taxon>
        <taxon>Sar</taxon>
        <taxon>Rhizaria</taxon>
        <taxon>Cercozoa</taxon>
        <taxon>Chlorarachniophyceae</taxon>
        <taxon>Amorphochlora</taxon>
    </lineage>
</organism>
<evidence type="ECO:0000256" key="2">
    <source>
        <dbReference type="ARBA" id="ARBA00022771"/>
    </source>
</evidence>
<keyword evidence="1" id="KW-0479">Metal-binding</keyword>
<dbReference type="AlphaFoldDB" id="A0A7S0CPX7"/>
<evidence type="ECO:0000256" key="3">
    <source>
        <dbReference type="ARBA" id="ARBA00022833"/>
    </source>
</evidence>
<evidence type="ECO:0000313" key="4">
    <source>
        <dbReference type="EMBL" id="CAD8429794.1"/>
    </source>
</evidence>
<reference evidence="4" key="1">
    <citation type="submission" date="2021-01" db="EMBL/GenBank/DDBJ databases">
        <authorList>
            <person name="Corre E."/>
            <person name="Pelletier E."/>
            <person name="Niang G."/>
            <person name="Scheremetjew M."/>
            <person name="Finn R."/>
            <person name="Kale V."/>
            <person name="Holt S."/>
            <person name="Cochrane G."/>
            <person name="Meng A."/>
            <person name="Brown T."/>
            <person name="Cohen L."/>
        </authorList>
    </citation>
    <scope>NUCLEOTIDE SEQUENCE</scope>
    <source>
        <strain evidence="4">CCMP2058</strain>
    </source>
</reference>
<protein>
    <recommendedName>
        <fullName evidence="5">RING-type domain-containing protein</fullName>
    </recommendedName>
</protein>
<dbReference type="EMBL" id="HBEM01001245">
    <property type="protein sequence ID" value="CAD8429794.1"/>
    <property type="molecule type" value="Transcribed_RNA"/>
</dbReference>
<evidence type="ECO:0008006" key="5">
    <source>
        <dbReference type="Google" id="ProtNLM"/>
    </source>
</evidence>
<proteinExistence type="predicted"/>
<dbReference type="GO" id="GO:0008270">
    <property type="term" value="F:zinc ion binding"/>
    <property type="evidence" value="ECO:0007669"/>
    <property type="project" value="UniProtKB-KW"/>
</dbReference>
<keyword evidence="2" id="KW-0863">Zinc-finger</keyword>
<dbReference type="PROSITE" id="PS00518">
    <property type="entry name" value="ZF_RING_1"/>
    <property type="match status" value="1"/>
</dbReference>
<evidence type="ECO:0000256" key="1">
    <source>
        <dbReference type="ARBA" id="ARBA00022723"/>
    </source>
</evidence>
<keyword evidence="3" id="KW-0862">Zinc</keyword>
<name>A0A7S0CPX7_9EUKA</name>